<dbReference type="InterPro" id="IPR032531">
    <property type="entry name" value="DUF4956"/>
</dbReference>
<keyword evidence="1" id="KW-1133">Transmembrane helix</keyword>
<organism evidence="2 3">
    <name type="scientific">Parablautia muri</name>
    <dbReference type="NCBI Taxonomy" id="2320879"/>
    <lineage>
        <taxon>Bacteria</taxon>
        <taxon>Bacillati</taxon>
        <taxon>Bacillota</taxon>
        <taxon>Clostridia</taxon>
        <taxon>Lachnospirales</taxon>
        <taxon>Lachnospiraceae</taxon>
        <taxon>Parablautia</taxon>
    </lineage>
</organism>
<feature type="transmembrane region" description="Helical" evidence="1">
    <location>
        <begin position="25"/>
        <end position="46"/>
    </location>
</feature>
<keyword evidence="1" id="KW-0812">Transmembrane</keyword>
<evidence type="ECO:0000313" key="2">
    <source>
        <dbReference type="EMBL" id="NBJ92742.1"/>
    </source>
</evidence>
<dbReference type="Proteomes" id="UP001154420">
    <property type="component" value="Unassembled WGS sequence"/>
</dbReference>
<feature type="transmembrane region" description="Helical" evidence="1">
    <location>
        <begin position="105"/>
        <end position="138"/>
    </location>
</feature>
<dbReference type="OrthoDB" id="9803265at2"/>
<protein>
    <submittedName>
        <fullName evidence="2">DUF4956 domain-containing protein</fullName>
    </submittedName>
</protein>
<dbReference type="Pfam" id="PF16316">
    <property type="entry name" value="DUF4956"/>
    <property type="match status" value="1"/>
</dbReference>
<reference evidence="2" key="1">
    <citation type="submission" date="2018-09" db="EMBL/GenBank/DDBJ databases">
        <title>Murine metabolic-syndrome-specific gut microbial biobank.</title>
        <authorList>
            <person name="Liu C."/>
        </authorList>
    </citation>
    <scope>NUCLEOTIDE SEQUENCE</scope>
    <source>
        <strain evidence="2">D42-62</strain>
    </source>
</reference>
<gene>
    <name evidence="2" type="ORF">D5281_09065</name>
</gene>
<sequence>MGFSDIFKRDFLASYTTDGVSVPHITAVLLITAIIACYIFVVYRLITKKTFYSKNFNISLAAIAVITAGIILAVQSSIVISLGMVGALSIVRFRTAIKEPMDLCFLFWSIAVGICCGAHMTEIAMVLSLVLTVLVLILDRLPIGRAPMILVANLQDLEKEPLFMGKVSEYCKYHKVKSRNVTAGRCNLVVEVRASKEYEMIQAVQKLEGVESVSLVSHDGEVAF</sequence>
<name>A0A9X5GT90_9FIRM</name>
<evidence type="ECO:0000256" key="1">
    <source>
        <dbReference type="SAM" id="Phobius"/>
    </source>
</evidence>
<comment type="caution">
    <text evidence="2">The sequence shown here is derived from an EMBL/GenBank/DDBJ whole genome shotgun (WGS) entry which is preliminary data.</text>
</comment>
<feature type="transmembrane region" description="Helical" evidence="1">
    <location>
        <begin position="58"/>
        <end position="85"/>
    </location>
</feature>
<evidence type="ECO:0000313" key="3">
    <source>
        <dbReference type="Proteomes" id="UP001154420"/>
    </source>
</evidence>
<dbReference type="EMBL" id="QZDT01000012">
    <property type="protein sequence ID" value="NBJ92742.1"/>
    <property type="molecule type" value="Genomic_DNA"/>
</dbReference>
<dbReference type="AlphaFoldDB" id="A0A9X5GT90"/>
<accession>A0A9X5GT90</accession>
<proteinExistence type="predicted"/>
<keyword evidence="1" id="KW-0472">Membrane</keyword>
<keyword evidence="3" id="KW-1185">Reference proteome</keyword>